<proteinExistence type="inferred from homology"/>
<evidence type="ECO:0000259" key="3">
    <source>
        <dbReference type="PROSITE" id="PS50011"/>
    </source>
</evidence>
<organism evidence="4">
    <name type="scientific">Petromyzon marinus</name>
    <name type="common">Sea lamprey</name>
    <dbReference type="NCBI Taxonomy" id="7757"/>
    <lineage>
        <taxon>Eukaryota</taxon>
        <taxon>Metazoa</taxon>
        <taxon>Chordata</taxon>
        <taxon>Craniata</taxon>
        <taxon>Vertebrata</taxon>
        <taxon>Cyclostomata</taxon>
        <taxon>Hyperoartia</taxon>
        <taxon>Petromyzontiformes</taxon>
        <taxon>Petromyzontidae</taxon>
        <taxon>Petromyzon</taxon>
    </lineage>
</organism>
<dbReference type="Ensembl" id="ENSPMAT00000009283.1">
    <property type="protein sequence ID" value="ENSPMAP00000009243.1"/>
    <property type="gene ID" value="ENSPMAG00000008398.1"/>
</dbReference>
<dbReference type="GeneTree" id="ENSGT00940000157591"/>
<evidence type="ECO:0000256" key="2">
    <source>
        <dbReference type="SAM" id="SignalP"/>
    </source>
</evidence>
<dbReference type="InterPro" id="IPR051511">
    <property type="entry name" value="MitoQC_Scaffold_Kinases"/>
</dbReference>
<protein>
    <recommendedName>
        <fullName evidence="3">Protein kinase domain-containing protein</fullName>
    </recommendedName>
</protein>
<evidence type="ECO:0000256" key="1">
    <source>
        <dbReference type="ARBA" id="ARBA00038349"/>
    </source>
</evidence>
<keyword evidence="2" id="KW-0732">Signal</keyword>
<dbReference type="GO" id="GO:0004672">
    <property type="term" value="F:protein kinase activity"/>
    <property type="evidence" value="ECO:0007669"/>
    <property type="project" value="InterPro"/>
</dbReference>
<dbReference type="PROSITE" id="PS50011">
    <property type="entry name" value="PROTEIN_KINASE_DOM"/>
    <property type="match status" value="1"/>
</dbReference>
<dbReference type="InterPro" id="IPR011009">
    <property type="entry name" value="Kinase-like_dom_sf"/>
</dbReference>
<dbReference type="OMA" id="NCMARAV"/>
<accession>S4RVK3</accession>
<dbReference type="PANTHER" id="PTHR22972:SF8">
    <property type="entry name" value="PROTEIN KINASE DOMAIN-CONTAINING PROTEIN"/>
    <property type="match status" value="1"/>
</dbReference>
<feature type="signal peptide" evidence="2">
    <location>
        <begin position="1"/>
        <end position="15"/>
    </location>
</feature>
<dbReference type="STRING" id="7757.ENSPMAP00000009243"/>
<sequence length="248" mass="27929">YERLASLLLLHLCAALEHLKMHGVTHCGLRLENLLLAHSGRPGDPTPRLVLSNFLQAKQQQQPKNRAHHDQVRLAPELLSAAQYRKLDEFQTGILIYEMLHLPNPFEDDPGLRASGYSTDDLPPFLRLSCYSTGLQRLAFQLLQPDPASRLPIAEARVALQLLAWGPQAEHLTRELGGPRPDGRRLQEVLRNWLDVRRALLMVVFAEKALAQDGPEGGGVNLEDWLRCQFFAFATVNCMARAVELLRL</sequence>
<dbReference type="HOGENOM" id="CLU_032877_1_0_1"/>
<dbReference type="SUPFAM" id="SSF56112">
    <property type="entry name" value="Protein kinase-like (PK-like)"/>
    <property type="match status" value="1"/>
</dbReference>
<reference evidence="4" key="1">
    <citation type="submission" date="2025-08" db="UniProtKB">
        <authorList>
            <consortium name="Ensembl"/>
        </authorList>
    </citation>
    <scope>IDENTIFICATION</scope>
</reference>
<dbReference type="GO" id="GO:0005524">
    <property type="term" value="F:ATP binding"/>
    <property type="evidence" value="ECO:0007669"/>
    <property type="project" value="InterPro"/>
</dbReference>
<reference evidence="4" key="2">
    <citation type="submission" date="2025-09" db="UniProtKB">
        <authorList>
            <consortium name="Ensembl"/>
        </authorList>
    </citation>
    <scope>IDENTIFICATION</scope>
</reference>
<dbReference type="Pfam" id="PF00069">
    <property type="entry name" value="Pkinase"/>
    <property type="match status" value="1"/>
</dbReference>
<dbReference type="Gene3D" id="1.10.510.10">
    <property type="entry name" value="Transferase(Phosphotransferase) domain 1"/>
    <property type="match status" value="1"/>
</dbReference>
<dbReference type="AlphaFoldDB" id="S4RVK3"/>
<feature type="chain" id="PRO_5012791128" description="Protein kinase domain-containing protein" evidence="2">
    <location>
        <begin position="16"/>
        <end position="248"/>
    </location>
</feature>
<evidence type="ECO:0000313" key="4">
    <source>
        <dbReference type="Ensembl" id="ENSPMAP00000009243.1"/>
    </source>
</evidence>
<comment type="similarity">
    <text evidence="1">Belongs to the protein kinase superfamily.</text>
</comment>
<name>S4RVK3_PETMA</name>
<feature type="domain" description="Protein kinase" evidence="3">
    <location>
        <begin position="1"/>
        <end position="163"/>
    </location>
</feature>
<dbReference type="PANTHER" id="PTHR22972">
    <property type="entry name" value="SERINE/THREONINE PROTEIN KINASE"/>
    <property type="match status" value="1"/>
</dbReference>
<dbReference type="InterPro" id="IPR000719">
    <property type="entry name" value="Prot_kinase_dom"/>
</dbReference>